<dbReference type="InterPro" id="IPR036691">
    <property type="entry name" value="Endo/exonu/phosph_ase_sf"/>
</dbReference>
<dbReference type="PANTHER" id="PTHR33710:SF71">
    <property type="entry name" value="ENDONUCLEASE_EXONUCLEASE_PHOSPHATASE DOMAIN-CONTAINING PROTEIN"/>
    <property type="match status" value="1"/>
</dbReference>
<evidence type="ECO:0000313" key="1">
    <source>
        <dbReference type="EMBL" id="KAK1301602.1"/>
    </source>
</evidence>
<proteinExistence type="predicted"/>
<reference evidence="1" key="2">
    <citation type="submission" date="2023-06" db="EMBL/GenBank/DDBJ databases">
        <authorList>
            <person name="Ma L."/>
            <person name="Liu K.-W."/>
            <person name="Li Z."/>
            <person name="Hsiao Y.-Y."/>
            <person name="Qi Y."/>
            <person name="Fu T."/>
            <person name="Tang G."/>
            <person name="Zhang D."/>
            <person name="Sun W.-H."/>
            <person name="Liu D.-K."/>
            <person name="Li Y."/>
            <person name="Chen G.-Z."/>
            <person name="Liu X.-D."/>
            <person name="Liao X.-Y."/>
            <person name="Jiang Y.-T."/>
            <person name="Yu X."/>
            <person name="Hao Y."/>
            <person name="Huang J."/>
            <person name="Zhao X.-W."/>
            <person name="Ke S."/>
            <person name="Chen Y.-Y."/>
            <person name="Wu W.-L."/>
            <person name="Hsu J.-L."/>
            <person name="Lin Y.-F."/>
            <person name="Huang M.-D."/>
            <person name="Li C.-Y."/>
            <person name="Huang L."/>
            <person name="Wang Z.-W."/>
            <person name="Zhao X."/>
            <person name="Zhong W.-Y."/>
            <person name="Peng D.-H."/>
            <person name="Ahmad S."/>
            <person name="Lan S."/>
            <person name="Zhang J.-S."/>
            <person name="Tsai W.-C."/>
            <person name="Van De Peer Y."/>
            <person name="Liu Z.-J."/>
        </authorList>
    </citation>
    <scope>NUCLEOTIDE SEQUENCE</scope>
    <source>
        <strain evidence="1">CP</strain>
        <tissue evidence="1">Leaves</tissue>
    </source>
</reference>
<name>A0AAV9DK90_ACOCL</name>
<accession>A0AAV9DK90</accession>
<dbReference type="PANTHER" id="PTHR33710">
    <property type="entry name" value="BNAC02G09200D PROTEIN"/>
    <property type="match status" value="1"/>
</dbReference>
<keyword evidence="2" id="KW-1185">Reference proteome</keyword>
<sequence length="254" mass="28605">MTLNALGAGRLDQMVFKADEGASGGILIGWNSSDWALQDQVIGTYSISGLFQDTRTGWRWMLSGVYGPQGELEREMLWSELSTIKEAWDVPWCVARDFNVTRFAEDRNRAGGSSAAMDKFSALLDAEGFLDLTITNHAYTWSNLQKNPALAKFDRILLSEDWEEAFPCCAVQGLLQISSKKKVTFRYESWWAECPDVEDVIRTNWSKPTTELGGAKRLAHKLCRLKNALAWSGLARRKKVEEKARLMEEIAGLD</sequence>
<dbReference type="SUPFAM" id="SSF56219">
    <property type="entry name" value="DNase I-like"/>
    <property type="match status" value="1"/>
</dbReference>
<gene>
    <name evidence="1" type="ORF">QJS10_CPB12g00792</name>
</gene>
<evidence type="ECO:0008006" key="3">
    <source>
        <dbReference type="Google" id="ProtNLM"/>
    </source>
</evidence>
<organism evidence="1 2">
    <name type="scientific">Acorus calamus</name>
    <name type="common">Sweet flag</name>
    <dbReference type="NCBI Taxonomy" id="4465"/>
    <lineage>
        <taxon>Eukaryota</taxon>
        <taxon>Viridiplantae</taxon>
        <taxon>Streptophyta</taxon>
        <taxon>Embryophyta</taxon>
        <taxon>Tracheophyta</taxon>
        <taxon>Spermatophyta</taxon>
        <taxon>Magnoliopsida</taxon>
        <taxon>Liliopsida</taxon>
        <taxon>Acoraceae</taxon>
        <taxon>Acorus</taxon>
    </lineage>
</organism>
<dbReference type="Proteomes" id="UP001180020">
    <property type="component" value="Unassembled WGS sequence"/>
</dbReference>
<dbReference type="Gene3D" id="3.60.10.10">
    <property type="entry name" value="Endonuclease/exonuclease/phosphatase"/>
    <property type="match status" value="1"/>
</dbReference>
<protein>
    <recommendedName>
        <fullName evidence="3">Endonuclease/exonuclease/phosphatase domain-containing protein</fullName>
    </recommendedName>
</protein>
<dbReference type="AlphaFoldDB" id="A0AAV9DK90"/>
<dbReference type="EMBL" id="JAUJYO010000012">
    <property type="protein sequence ID" value="KAK1301602.1"/>
    <property type="molecule type" value="Genomic_DNA"/>
</dbReference>
<reference evidence="1" key="1">
    <citation type="journal article" date="2023" name="Nat. Commun.">
        <title>Diploid and tetraploid genomes of Acorus and the evolution of monocots.</title>
        <authorList>
            <person name="Ma L."/>
            <person name="Liu K.W."/>
            <person name="Li Z."/>
            <person name="Hsiao Y.Y."/>
            <person name="Qi Y."/>
            <person name="Fu T."/>
            <person name="Tang G.D."/>
            <person name="Zhang D."/>
            <person name="Sun W.H."/>
            <person name="Liu D.K."/>
            <person name="Li Y."/>
            <person name="Chen G.Z."/>
            <person name="Liu X.D."/>
            <person name="Liao X.Y."/>
            <person name="Jiang Y.T."/>
            <person name="Yu X."/>
            <person name="Hao Y."/>
            <person name="Huang J."/>
            <person name="Zhao X.W."/>
            <person name="Ke S."/>
            <person name="Chen Y.Y."/>
            <person name="Wu W.L."/>
            <person name="Hsu J.L."/>
            <person name="Lin Y.F."/>
            <person name="Huang M.D."/>
            <person name="Li C.Y."/>
            <person name="Huang L."/>
            <person name="Wang Z.W."/>
            <person name="Zhao X."/>
            <person name="Zhong W.Y."/>
            <person name="Peng D.H."/>
            <person name="Ahmad S."/>
            <person name="Lan S."/>
            <person name="Zhang J.S."/>
            <person name="Tsai W.C."/>
            <person name="Van de Peer Y."/>
            <person name="Liu Z.J."/>
        </authorList>
    </citation>
    <scope>NUCLEOTIDE SEQUENCE</scope>
    <source>
        <strain evidence="1">CP</strain>
    </source>
</reference>
<comment type="caution">
    <text evidence="1">The sequence shown here is derived from an EMBL/GenBank/DDBJ whole genome shotgun (WGS) entry which is preliminary data.</text>
</comment>
<evidence type="ECO:0000313" key="2">
    <source>
        <dbReference type="Proteomes" id="UP001180020"/>
    </source>
</evidence>